<dbReference type="GO" id="GO:0003677">
    <property type="term" value="F:DNA binding"/>
    <property type="evidence" value="ECO:0007669"/>
    <property type="project" value="InterPro"/>
</dbReference>
<protein>
    <submittedName>
        <fullName evidence="2">Bacteriophage CI repressor</fullName>
    </submittedName>
</protein>
<sequence>MENFEKVITKLKKALNISTDKELAEKLNMKNNTFSERKRTSSLPHSEILSVCLSEKLDLNDIYTDSLNLKKSINYKEEIIKNLEIFDEKQIKYFYYLMEAEKIRN</sequence>
<name>A0A5R9H1Y3_9BACT</name>
<organism evidence="2 3">
    <name type="scientific">Aliarcobacter thereius</name>
    <dbReference type="NCBI Taxonomy" id="544718"/>
    <lineage>
        <taxon>Bacteria</taxon>
        <taxon>Pseudomonadati</taxon>
        <taxon>Campylobacterota</taxon>
        <taxon>Epsilonproteobacteria</taxon>
        <taxon>Campylobacterales</taxon>
        <taxon>Arcobacteraceae</taxon>
        <taxon>Aliarcobacter</taxon>
    </lineage>
</organism>
<dbReference type="AlphaFoldDB" id="A0A5R9H1Y3"/>
<dbReference type="Proteomes" id="UP000308001">
    <property type="component" value="Unassembled WGS sequence"/>
</dbReference>
<comment type="caution">
    <text evidence="2">The sequence shown here is derived from an EMBL/GenBank/DDBJ whole genome shotgun (WGS) entry which is preliminary data.</text>
</comment>
<evidence type="ECO:0000313" key="3">
    <source>
        <dbReference type="Proteomes" id="UP000308001"/>
    </source>
</evidence>
<dbReference type="Gene3D" id="1.10.260.40">
    <property type="entry name" value="lambda repressor-like DNA-binding domains"/>
    <property type="match status" value="1"/>
</dbReference>
<evidence type="ECO:0000259" key="1">
    <source>
        <dbReference type="Pfam" id="PF07022"/>
    </source>
</evidence>
<dbReference type="Pfam" id="PF07022">
    <property type="entry name" value="Phage_CI_repr"/>
    <property type="match status" value="1"/>
</dbReference>
<accession>A0A5R9H1Y3</accession>
<proteinExistence type="predicted"/>
<evidence type="ECO:0000313" key="2">
    <source>
        <dbReference type="EMBL" id="TLS72141.1"/>
    </source>
</evidence>
<dbReference type="EMBL" id="VBUF01000003">
    <property type="protein sequence ID" value="TLS72141.1"/>
    <property type="molecule type" value="Genomic_DNA"/>
</dbReference>
<reference evidence="2 3" key="1">
    <citation type="submission" date="2019-05" db="EMBL/GenBank/DDBJ databases">
        <title>Arcobacter cibarius and Arcobacter thereius providing challenges in identification an antibiotic susceptibility and Quinolone resistance.</title>
        <authorList>
            <person name="Busch A."/>
            <person name="Hanel I."/>
            <person name="Hotzel H."/>
            <person name="Tomaso H."/>
        </authorList>
    </citation>
    <scope>NUCLEOTIDE SEQUENCE [LARGE SCALE GENOMIC DNA]</scope>
    <source>
        <strain evidence="2 3">17CS1191_2</strain>
    </source>
</reference>
<dbReference type="InterPro" id="IPR010982">
    <property type="entry name" value="Lambda_DNA-bd_dom_sf"/>
</dbReference>
<dbReference type="RefSeq" id="WP_138142915.1">
    <property type="nucleotide sequence ID" value="NZ_VBUF01000003.1"/>
</dbReference>
<dbReference type="GO" id="GO:0045892">
    <property type="term" value="P:negative regulation of DNA-templated transcription"/>
    <property type="evidence" value="ECO:0007669"/>
    <property type="project" value="InterPro"/>
</dbReference>
<gene>
    <name evidence="2" type="ORF">FE246_06860</name>
</gene>
<dbReference type="InterPro" id="IPR010744">
    <property type="entry name" value="Phage_CI_N"/>
</dbReference>
<feature type="domain" description="Bacteriophage CI repressor N-terminal" evidence="1">
    <location>
        <begin position="7"/>
        <end position="64"/>
    </location>
</feature>